<sequence length="558" mass="62651">MSEGKRIVLLQTIVIVLSVWLINQLADRYRVQFDLTEEKRYTISDATKRLLQSLDEEVYFEVYLDGDLPSNFERFQKSIGEMLDQFAVESNNRVQYKFTDPAQATNLQARNQFYQSLIDKGVQVTNLNYKNADGDKMEKLIFPGALVSKGIREVPANLLKGNSAAGPEGMLNQSIEGLEYELATAITQLIDGGTKKIAYITGHGSPDSLDIAGFRRTVLSKFDLFNVSLAGRNELSGYDAVIIGKPTQPFTEKEKYLVDQYLMRGGNLIFFIDALSVNMDSASGEGTVAIPYETNLTDQLFRYGVRVNQNYVLDVNSGQFPVVAGNMGNQPQIQMIPWPFFPVLTNFSKHPSVRNLDAILGRFVSEIDTVKAEGISKTPLINTSQYTKLLGPPVRVAFNDLRDELRPEKFTDGPKTVGYLLEGSFTSLYANRLVPKGMNKGSFIERGEPGKVIVIGDGDIIRNDLDPETGEPLGLGVEPFTKTTYANEEFILNILDYMVDESGLIETRSREVKIRPLDRVKVTEQRTKWQLINLVVPVILILIIGVAKWYMRKQKYSK</sequence>
<gene>
    <name evidence="4" type="ORF">SAMN05421640_2952</name>
</gene>
<dbReference type="InterPro" id="IPR029062">
    <property type="entry name" value="Class_I_gatase-like"/>
</dbReference>
<dbReference type="OrthoDB" id="9777219at2"/>
<evidence type="ECO:0000259" key="2">
    <source>
        <dbReference type="Pfam" id="PF09822"/>
    </source>
</evidence>
<dbReference type="InterPro" id="IPR019863">
    <property type="entry name" value="Motility-assoc_ABC-rel_GldG"/>
</dbReference>
<keyword evidence="5" id="KW-1185">Reference proteome</keyword>
<protein>
    <submittedName>
        <fullName evidence="4">Gliding-associated putative ABC transporter substrate-binding component GldG</fullName>
    </submittedName>
</protein>
<dbReference type="RefSeq" id="WP_089357648.1">
    <property type="nucleotide sequence ID" value="NZ_FZPD01000005.1"/>
</dbReference>
<keyword evidence="1" id="KW-1133">Transmembrane helix</keyword>
<feature type="domain" description="ABC-type uncharacterised transport system" evidence="2">
    <location>
        <begin position="195"/>
        <end position="493"/>
    </location>
</feature>
<dbReference type="InterPro" id="IPR055396">
    <property type="entry name" value="DUF7088"/>
</dbReference>
<dbReference type="Pfam" id="PF23357">
    <property type="entry name" value="DUF7088"/>
    <property type="match status" value="1"/>
</dbReference>
<dbReference type="NCBIfam" id="TIGR03521">
    <property type="entry name" value="GldG"/>
    <property type="match status" value="1"/>
</dbReference>
<feature type="transmembrane region" description="Helical" evidence="1">
    <location>
        <begin position="529"/>
        <end position="551"/>
    </location>
</feature>
<keyword evidence="1" id="KW-0472">Membrane</keyword>
<keyword evidence="1" id="KW-0812">Transmembrane</keyword>
<dbReference type="InterPro" id="IPR019196">
    <property type="entry name" value="ABC_transp_unknown"/>
</dbReference>
<proteinExistence type="predicted"/>
<dbReference type="EMBL" id="FZPD01000005">
    <property type="protein sequence ID" value="SNT25066.1"/>
    <property type="molecule type" value="Genomic_DNA"/>
</dbReference>
<evidence type="ECO:0000259" key="3">
    <source>
        <dbReference type="Pfam" id="PF23357"/>
    </source>
</evidence>
<evidence type="ECO:0000256" key="1">
    <source>
        <dbReference type="SAM" id="Phobius"/>
    </source>
</evidence>
<dbReference type="SUPFAM" id="SSF52317">
    <property type="entry name" value="Class I glutamine amidotransferase-like"/>
    <property type="match status" value="1"/>
</dbReference>
<reference evidence="4 5" key="1">
    <citation type="submission" date="2017-06" db="EMBL/GenBank/DDBJ databases">
        <authorList>
            <person name="Kim H.J."/>
            <person name="Triplett B.A."/>
        </authorList>
    </citation>
    <scope>NUCLEOTIDE SEQUENCE [LARGE SCALE GENOMIC DNA]</scope>
    <source>
        <strain evidence="4 5">DSM 19307</strain>
    </source>
</reference>
<dbReference type="Pfam" id="PF09822">
    <property type="entry name" value="ABC_transp_aux"/>
    <property type="match status" value="1"/>
</dbReference>
<feature type="transmembrane region" description="Helical" evidence="1">
    <location>
        <begin position="7"/>
        <end position="26"/>
    </location>
</feature>
<name>A0A239L3A0_EKHLU</name>
<evidence type="ECO:0000313" key="4">
    <source>
        <dbReference type="EMBL" id="SNT25066.1"/>
    </source>
</evidence>
<accession>A0A239L3A0</accession>
<organism evidence="4 5">
    <name type="scientific">Ekhidna lutea</name>
    <dbReference type="NCBI Taxonomy" id="447679"/>
    <lineage>
        <taxon>Bacteria</taxon>
        <taxon>Pseudomonadati</taxon>
        <taxon>Bacteroidota</taxon>
        <taxon>Cytophagia</taxon>
        <taxon>Cytophagales</taxon>
        <taxon>Reichenbachiellaceae</taxon>
        <taxon>Ekhidna</taxon>
    </lineage>
</organism>
<evidence type="ECO:0000313" key="5">
    <source>
        <dbReference type="Proteomes" id="UP000198393"/>
    </source>
</evidence>
<feature type="domain" description="DUF7088" evidence="3">
    <location>
        <begin position="37"/>
        <end position="148"/>
    </location>
</feature>
<dbReference type="AlphaFoldDB" id="A0A239L3A0"/>
<dbReference type="Proteomes" id="UP000198393">
    <property type="component" value="Unassembled WGS sequence"/>
</dbReference>